<accession>A0A8S1QKZ6</accession>
<dbReference type="Proteomes" id="UP000692954">
    <property type="component" value="Unassembled WGS sequence"/>
</dbReference>
<protein>
    <submittedName>
        <fullName evidence="1">Uncharacterized protein</fullName>
    </submittedName>
</protein>
<reference evidence="1" key="1">
    <citation type="submission" date="2021-01" db="EMBL/GenBank/DDBJ databases">
        <authorList>
            <consortium name="Genoscope - CEA"/>
            <person name="William W."/>
        </authorList>
    </citation>
    <scope>NUCLEOTIDE SEQUENCE</scope>
</reference>
<gene>
    <name evidence="1" type="ORF">PSON_ATCC_30995.1.T1080045</name>
</gene>
<evidence type="ECO:0000313" key="2">
    <source>
        <dbReference type="Proteomes" id="UP000692954"/>
    </source>
</evidence>
<organism evidence="1 2">
    <name type="scientific">Paramecium sonneborni</name>
    <dbReference type="NCBI Taxonomy" id="65129"/>
    <lineage>
        <taxon>Eukaryota</taxon>
        <taxon>Sar</taxon>
        <taxon>Alveolata</taxon>
        <taxon>Ciliophora</taxon>
        <taxon>Intramacronucleata</taxon>
        <taxon>Oligohymenophorea</taxon>
        <taxon>Peniculida</taxon>
        <taxon>Parameciidae</taxon>
        <taxon>Paramecium</taxon>
    </lineage>
</organism>
<name>A0A8S1QKZ6_9CILI</name>
<comment type="caution">
    <text evidence="1">The sequence shown here is derived from an EMBL/GenBank/DDBJ whole genome shotgun (WGS) entry which is preliminary data.</text>
</comment>
<evidence type="ECO:0000313" key="1">
    <source>
        <dbReference type="EMBL" id="CAD8115317.1"/>
    </source>
</evidence>
<dbReference type="AlphaFoldDB" id="A0A8S1QKZ6"/>
<dbReference type="EMBL" id="CAJJDN010000108">
    <property type="protein sequence ID" value="CAD8115317.1"/>
    <property type="molecule type" value="Genomic_DNA"/>
</dbReference>
<keyword evidence="2" id="KW-1185">Reference proteome</keyword>
<sequence>MFLTIYRNHPKKTLLFLIILFGGITYKFRSHLFNLFIQKMQSKLTQEIQLQMEKGQRINTKLDQIQLIVDQFYQNKSFLNFISEILKQEQITNIGNQLKQNKELNQEQKELMYQNMSELFLIYEVSTIILLRKSECLLLLSKIVILTITNKFLQKIYFNKYYKHIQLNNTFRLIIQKRSSKIQLQSINQPKRNDQKLSPNLSKQFMGNKYLSQIEKLCRDEFKKKIIQFQQYYQGQNLTTIQQQSKQLVEHIFKLNKSLALLTFSDYSISYTYQKLDNRIQLIPNINDINNQILIKQLLKNHQVIKEIFYAQESIQNNNNYYQRQLKQSLKIKVEESSQTNSQIDNNLAIIQKVFMNLRFLKF</sequence>
<proteinExistence type="predicted"/>